<dbReference type="EMBL" id="CAJOBC010096968">
    <property type="protein sequence ID" value="CAF4444039.1"/>
    <property type="molecule type" value="Genomic_DNA"/>
</dbReference>
<evidence type="ECO:0000256" key="4">
    <source>
        <dbReference type="ARBA" id="ARBA00022692"/>
    </source>
</evidence>
<dbReference type="PRINTS" id="PR00119">
    <property type="entry name" value="CATATPASE"/>
</dbReference>
<dbReference type="Gene3D" id="3.40.1110.10">
    <property type="entry name" value="Calcium-transporting ATPase, cytoplasmic domain N"/>
    <property type="match status" value="1"/>
</dbReference>
<dbReference type="InterPro" id="IPR059000">
    <property type="entry name" value="ATPase_P-type_domA"/>
</dbReference>
<dbReference type="NCBIfam" id="TIGR01494">
    <property type="entry name" value="ATPase_P-type"/>
    <property type="match status" value="1"/>
</dbReference>
<feature type="transmembrane region" description="Helical" evidence="11">
    <location>
        <begin position="154"/>
        <end position="176"/>
    </location>
</feature>
<dbReference type="GO" id="GO:1990573">
    <property type="term" value="P:potassium ion import across plasma membrane"/>
    <property type="evidence" value="ECO:0007669"/>
    <property type="project" value="TreeGrafter"/>
</dbReference>
<evidence type="ECO:0000313" key="14">
    <source>
        <dbReference type="Proteomes" id="UP000681722"/>
    </source>
</evidence>
<evidence type="ECO:0000256" key="1">
    <source>
        <dbReference type="ARBA" id="ARBA00004651"/>
    </source>
</evidence>
<dbReference type="InterPro" id="IPR001757">
    <property type="entry name" value="P_typ_ATPase"/>
</dbReference>
<dbReference type="PANTHER" id="PTHR43294">
    <property type="entry name" value="SODIUM/POTASSIUM-TRANSPORTING ATPASE SUBUNIT ALPHA"/>
    <property type="match status" value="1"/>
</dbReference>
<keyword evidence="6" id="KW-0067">ATP-binding</keyword>
<evidence type="ECO:0000256" key="8">
    <source>
        <dbReference type="ARBA" id="ARBA00022989"/>
    </source>
</evidence>
<dbReference type="GO" id="GO:0006883">
    <property type="term" value="P:intracellular sodium ion homeostasis"/>
    <property type="evidence" value="ECO:0007669"/>
    <property type="project" value="TreeGrafter"/>
</dbReference>
<evidence type="ECO:0000256" key="5">
    <source>
        <dbReference type="ARBA" id="ARBA00022741"/>
    </source>
</evidence>
<feature type="transmembrane region" description="Helical" evidence="11">
    <location>
        <begin position="124"/>
        <end position="148"/>
    </location>
</feature>
<keyword evidence="3" id="KW-0740">Sodium/potassium transport</keyword>
<dbReference type="GO" id="GO:0036376">
    <property type="term" value="P:sodium ion export across plasma membrane"/>
    <property type="evidence" value="ECO:0007669"/>
    <property type="project" value="TreeGrafter"/>
</dbReference>
<reference evidence="13" key="1">
    <citation type="submission" date="2021-02" db="EMBL/GenBank/DDBJ databases">
        <authorList>
            <person name="Nowell W R."/>
        </authorList>
    </citation>
    <scope>NUCLEOTIDE SEQUENCE</scope>
</reference>
<dbReference type="PANTHER" id="PTHR43294:SF13">
    <property type="entry name" value="SODIUM_POTASSIUM-TRANSPORTING ATPASE SUBUNIT ALPHA"/>
    <property type="match status" value="1"/>
</dbReference>
<keyword evidence="3" id="KW-0739">Sodium transport</keyword>
<dbReference type="Pfam" id="PF00122">
    <property type="entry name" value="E1-E2_ATPase"/>
    <property type="match status" value="1"/>
</dbReference>
<dbReference type="SUPFAM" id="SSF81653">
    <property type="entry name" value="Calcium ATPase, transduction domain A"/>
    <property type="match status" value="1"/>
</dbReference>
<evidence type="ECO:0000256" key="6">
    <source>
        <dbReference type="ARBA" id="ARBA00022840"/>
    </source>
</evidence>
<dbReference type="Proteomes" id="UP000681722">
    <property type="component" value="Unassembled WGS sequence"/>
</dbReference>
<evidence type="ECO:0000256" key="2">
    <source>
        <dbReference type="ARBA" id="ARBA00022475"/>
    </source>
</evidence>
<keyword evidence="3" id="KW-0406">Ion transport</keyword>
<dbReference type="AlphaFoldDB" id="A0A8S2WD54"/>
<keyword evidence="3" id="KW-0633">Potassium transport</keyword>
<evidence type="ECO:0000259" key="12">
    <source>
        <dbReference type="Pfam" id="PF00122"/>
    </source>
</evidence>
<dbReference type="InterPro" id="IPR023299">
    <property type="entry name" value="ATPase_P-typ_cyto_dom_N"/>
</dbReference>
<dbReference type="PRINTS" id="PR00121">
    <property type="entry name" value="NAKATPASE"/>
</dbReference>
<dbReference type="OrthoDB" id="158672at2759"/>
<dbReference type="PROSITE" id="PS00154">
    <property type="entry name" value="ATPASE_E1_E2"/>
    <property type="match status" value="1"/>
</dbReference>
<dbReference type="SUPFAM" id="SSF81665">
    <property type="entry name" value="Calcium ATPase, transmembrane domain M"/>
    <property type="match status" value="1"/>
</dbReference>
<dbReference type="GO" id="GO:0005886">
    <property type="term" value="C:plasma membrane"/>
    <property type="evidence" value="ECO:0007669"/>
    <property type="project" value="UniProtKB-SubCell"/>
</dbReference>
<feature type="non-terminal residue" evidence="13">
    <location>
        <position position="410"/>
    </location>
</feature>
<name>A0A8S2WD54_9BILA</name>
<keyword evidence="3" id="KW-0630">Potassium</keyword>
<dbReference type="InterPro" id="IPR023298">
    <property type="entry name" value="ATPase_P-typ_TM_dom_sf"/>
</dbReference>
<dbReference type="EC" id="7.2.2.13" evidence="10"/>
<evidence type="ECO:0000256" key="7">
    <source>
        <dbReference type="ARBA" id="ARBA00022967"/>
    </source>
</evidence>
<dbReference type="GO" id="GO:1902600">
    <property type="term" value="P:proton transmembrane transport"/>
    <property type="evidence" value="ECO:0007669"/>
    <property type="project" value="TreeGrafter"/>
</dbReference>
<dbReference type="FunFam" id="1.20.1110.10:FF:000095">
    <property type="entry name" value="Sodium/potassium-transporting ATPase subunit alpha-1"/>
    <property type="match status" value="1"/>
</dbReference>
<dbReference type="Pfam" id="PF13246">
    <property type="entry name" value="Cation_ATPase"/>
    <property type="match status" value="1"/>
</dbReference>
<gene>
    <name evidence="13" type="ORF">SRO942_LOCUS41861</name>
</gene>
<keyword evidence="4 11" id="KW-0812">Transmembrane</keyword>
<keyword evidence="8 11" id="KW-1133">Transmembrane helix</keyword>
<comment type="caution">
    <text evidence="13">The sequence shown here is derived from an EMBL/GenBank/DDBJ whole genome shotgun (WGS) entry which is preliminary data.</text>
</comment>
<comment type="subcellular location">
    <subcellularLocation>
        <location evidence="1">Cell membrane</location>
        <topology evidence="1">Multi-pass membrane protein</topology>
    </subcellularLocation>
</comment>
<dbReference type="FunFam" id="3.40.50.1000:FF:000001">
    <property type="entry name" value="Phospholipid-transporting ATPase IC"/>
    <property type="match status" value="1"/>
</dbReference>
<evidence type="ECO:0000256" key="11">
    <source>
        <dbReference type="SAM" id="Phobius"/>
    </source>
</evidence>
<dbReference type="InterPro" id="IPR008250">
    <property type="entry name" value="ATPase_P-typ_transduc_dom_A_sf"/>
</dbReference>
<dbReference type="GO" id="GO:0016887">
    <property type="term" value="F:ATP hydrolysis activity"/>
    <property type="evidence" value="ECO:0007669"/>
    <property type="project" value="InterPro"/>
</dbReference>
<keyword evidence="5" id="KW-0547">Nucleotide-binding</keyword>
<feature type="domain" description="P-type ATPase A" evidence="12">
    <location>
        <begin position="2"/>
        <end position="107"/>
    </location>
</feature>
<keyword evidence="7" id="KW-1278">Translocase</keyword>
<dbReference type="InterPro" id="IPR018303">
    <property type="entry name" value="ATPase_P-typ_P_site"/>
</dbReference>
<keyword evidence="3" id="KW-0915">Sodium</keyword>
<keyword evidence="3" id="KW-0813">Transport</keyword>
<keyword evidence="2" id="KW-1003">Cell membrane</keyword>
<evidence type="ECO:0000256" key="3">
    <source>
        <dbReference type="ARBA" id="ARBA00022607"/>
    </source>
</evidence>
<evidence type="ECO:0000256" key="9">
    <source>
        <dbReference type="ARBA" id="ARBA00023136"/>
    </source>
</evidence>
<sequence length="410" mass="45735">QALAIRNGEKRNLRAEDLVVGDLVEVKAGDRVPADIRIIKAQGFEVDNSSLTGDSEMQSRGLEFTNENALDTKNLAFFNTFAVQGTCTGVVVRTGDRTVMGRITNLASGLETGETPIAREINHFIHIITGVAVFLGVSVFVIAFILGYRWLEAIIFLITIIVAIVPECLLVCLTLAAKRMAKQNCLVKNLEAIETLGSTSIICSDKTGTLTQNRMTVSHIWFDNRIVEADISENQQNPENLKKPVLQRDCNGDPSESALLKCVELSIGNVINFREQNKKVCEIPFNSINNYQVSLHDTPDGDDRYLLVMKGAPERIIDHCTTIYFDGSDTELNDYWKTEFNRAYMELGGLGERVLGFCDLRLPLKEYPKGYPFDSNDVNFPVDRLRFLGLMSMTDPPRANVPEAYVDRKA</sequence>
<evidence type="ECO:0000256" key="10">
    <source>
        <dbReference type="ARBA" id="ARBA00039096"/>
    </source>
</evidence>
<accession>A0A8S2WD54</accession>
<dbReference type="GO" id="GO:0005391">
    <property type="term" value="F:P-type sodium:potassium-exchanging transporter activity"/>
    <property type="evidence" value="ECO:0007669"/>
    <property type="project" value="UniProtKB-EC"/>
</dbReference>
<protein>
    <recommendedName>
        <fullName evidence="10">Na(+)/K(+)-exchanging ATPase</fullName>
        <ecNumber evidence="10">7.2.2.13</ecNumber>
    </recommendedName>
</protein>
<dbReference type="GO" id="GO:0030007">
    <property type="term" value="P:intracellular potassium ion homeostasis"/>
    <property type="evidence" value="ECO:0007669"/>
    <property type="project" value="TreeGrafter"/>
</dbReference>
<organism evidence="13 14">
    <name type="scientific">Didymodactylos carnosus</name>
    <dbReference type="NCBI Taxonomy" id="1234261"/>
    <lineage>
        <taxon>Eukaryota</taxon>
        <taxon>Metazoa</taxon>
        <taxon>Spiralia</taxon>
        <taxon>Gnathifera</taxon>
        <taxon>Rotifera</taxon>
        <taxon>Eurotatoria</taxon>
        <taxon>Bdelloidea</taxon>
        <taxon>Philodinida</taxon>
        <taxon>Philodinidae</taxon>
        <taxon>Didymodactylos</taxon>
    </lineage>
</organism>
<keyword evidence="9 11" id="KW-0472">Membrane</keyword>
<evidence type="ECO:0000313" key="13">
    <source>
        <dbReference type="EMBL" id="CAF4444039.1"/>
    </source>
</evidence>
<proteinExistence type="predicted"/>
<dbReference type="Gene3D" id="1.20.1110.10">
    <property type="entry name" value="Calcium-transporting ATPase, transmembrane domain"/>
    <property type="match status" value="1"/>
</dbReference>
<dbReference type="SUPFAM" id="SSF81660">
    <property type="entry name" value="Metal cation-transporting ATPase, ATP-binding domain N"/>
    <property type="match status" value="1"/>
</dbReference>
<dbReference type="GO" id="GO:0005524">
    <property type="term" value="F:ATP binding"/>
    <property type="evidence" value="ECO:0007669"/>
    <property type="project" value="UniProtKB-KW"/>
</dbReference>
<dbReference type="InterPro" id="IPR050510">
    <property type="entry name" value="Cation_transp_ATPase_P-type"/>
</dbReference>